<evidence type="ECO:0000256" key="1">
    <source>
        <dbReference type="SAM" id="MobiDB-lite"/>
    </source>
</evidence>
<sequence>GARLGSPSARLGLALVRLNSARSSAQLGSRLGSTRLAARLGLRLNSARGMACGAARGVAQLGLRFGSAWIRDSGRLVRRLALLPRGGGRRLDGGRWDDLKPRGDPKWTGPRRSDNEAGEFDGVDGDGRPPRRRRRVGRREMVADT</sequence>
<organism evidence="2">
    <name type="scientific">Cucumis melo</name>
    <name type="common">Muskmelon</name>
    <dbReference type="NCBI Taxonomy" id="3656"/>
    <lineage>
        <taxon>Eukaryota</taxon>
        <taxon>Viridiplantae</taxon>
        <taxon>Streptophyta</taxon>
        <taxon>Embryophyta</taxon>
        <taxon>Tracheophyta</taxon>
        <taxon>Spermatophyta</taxon>
        <taxon>Magnoliopsida</taxon>
        <taxon>eudicotyledons</taxon>
        <taxon>Gunneridae</taxon>
        <taxon>Pentapetalae</taxon>
        <taxon>rosids</taxon>
        <taxon>fabids</taxon>
        <taxon>Cucurbitales</taxon>
        <taxon>Cucurbitaceae</taxon>
        <taxon>Benincaseae</taxon>
        <taxon>Cucumis</taxon>
    </lineage>
</organism>
<evidence type="ECO:0000313" key="2">
    <source>
        <dbReference type="EnsemblPlants" id="MELO3C000707.2.1"/>
    </source>
</evidence>
<name>A0A9I9CCG9_CUCME</name>
<protein>
    <submittedName>
        <fullName evidence="2">Uncharacterized protein</fullName>
    </submittedName>
</protein>
<proteinExistence type="predicted"/>
<dbReference type="AlphaFoldDB" id="A0A9I9CCG9"/>
<accession>A0A9I9CCG9</accession>
<feature type="compositionally biased region" description="Basic and acidic residues" evidence="1">
    <location>
        <begin position="89"/>
        <end position="115"/>
    </location>
</feature>
<reference evidence="2" key="1">
    <citation type="submission" date="2023-03" db="UniProtKB">
        <authorList>
            <consortium name="EnsemblPlants"/>
        </authorList>
    </citation>
    <scope>IDENTIFICATION</scope>
</reference>
<dbReference type="Gramene" id="MELO3C000707.2.1">
    <property type="protein sequence ID" value="MELO3C000707.2.1"/>
    <property type="gene ID" value="MELO3C000707.2"/>
</dbReference>
<feature type="region of interest" description="Disordered" evidence="1">
    <location>
        <begin position="85"/>
        <end position="145"/>
    </location>
</feature>
<dbReference type="EnsemblPlants" id="MELO3C000707.2.1">
    <property type="protein sequence ID" value="MELO3C000707.2.1"/>
    <property type="gene ID" value="MELO3C000707.2"/>
</dbReference>